<comment type="subcellular location">
    <subcellularLocation>
        <location evidence="1">Membrane</location>
        <topology evidence="1">Multi-pass membrane protein</topology>
    </subcellularLocation>
</comment>
<keyword evidence="3 6" id="KW-0812">Transmembrane</keyword>
<dbReference type="Pfam" id="PF00892">
    <property type="entry name" value="EamA"/>
    <property type="match status" value="2"/>
</dbReference>
<keyword evidence="5 6" id="KW-0472">Membrane</keyword>
<feature type="transmembrane region" description="Helical" evidence="6">
    <location>
        <begin position="159"/>
        <end position="177"/>
    </location>
</feature>
<gene>
    <name evidence="8" type="ORF">ABN611_20585</name>
</gene>
<dbReference type="SUPFAM" id="SSF103481">
    <property type="entry name" value="Multidrug resistance efflux transporter EmrE"/>
    <property type="match status" value="2"/>
</dbReference>
<sequence length="317" mass="33218">MVRDRQGIRHRAGPAVRLGAGALFVSVSSVLIDLAGTSPGTASFYRCVLALPLLAAAAEFERRRHRAPGRNELLLGVLGGAFFAGDMLLWTRAIDEVGAGLSTVVVNVQVIGVPLLAWAIDRETVPWRFVAWVPVMILGVALTAGLVDGGAAGTDPVWGTIHAVLAAACYSVFLYLLRRTGLGGRPIQNYFAVIASAGVVSLVAGWWWHGVDLTPGLRVIGWLIGVAVAGTVIGWLLVATYSPRLPSHVGAALLMLTPVGALALSAVVLGERPTVPQLIGAVLILAGAYFSGNRLAGLRDRRTGRAPGRQDPAPRSP</sequence>
<feature type="domain" description="EamA" evidence="7">
    <location>
        <begin position="158"/>
        <end position="290"/>
    </location>
</feature>
<feature type="transmembrane region" description="Helical" evidence="6">
    <location>
        <begin position="275"/>
        <end position="292"/>
    </location>
</feature>
<feature type="transmembrane region" description="Helical" evidence="6">
    <location>
        <begin position="189"/>
        <end position="208"/>
    </location>
</feature>
<evidence type="ECO:0000256" key="1">
    <source>
        <dbReference type="ARBA" id="ARBA00004141"/>
    </source>
</evidence>
<feature type="transmembrane region" description="Helical" evidence="6">
    <location>
        <begin position="73"/>
        <end position="91"/>
    </location>
</feature>
<dbReference type="EMBL" id="CP158165">
    <property type="protein sequence ID" value="XBV28784.1"/>
    <property type="molecule type" value="Genomic_DNA"/>
</dbReference>
<keyword evidence="4 6" id="KW-1133">Transmembrane helix</keyword>
<evidence type="ECO:0000313" key="8">
    <source>
        <dbReference type="EMBL" id="XBV28784.1"/>
    </source>
</evidence>
<feature type="transmembrane region" description="Helical" evidence="6">
    <location>
        <begin position="97"/>
        <end position="117"/>
    </location>
</feature>
<feature type="transmembrane region" description="Helical" evidence="6">
    <location>
        <begin position="12"/>
        <end position="31"/>
    </location>
</feature>
<proteinExistence type="inferred from homology"/>
<comment type="similarity">
    <text evidence="2">Belongs to the EamA transporter family.</text>
</comment>
<evidence type="ECO:0000256" key="3">
    <source>
        <dbReference type="ARBA" id="ARBA00022692"/>
    </source>
</evidence>
<dbReference type="PANTHER" id="PTHR32322:SF2">
    <property type="entry name" value="EAMA DOMAIN-CONTAINING PROTEIN"/>
    <property type="match status" value="1"/>
</dbReference>
<feature type="transmembrane region" description="Helical" evidence="6">
    <location>
        <begin position="250"/>
        <end position="269"/>
    </location>
</feature>
<organism evidence="8">
    <name type="scientific">Kribbella sp. HUAS MG21</name>
    <dbReference type="NCBI Taxonomy" id="3160966"/>
    <lineage>
        <taxon>Bacteria</taxon>
        <taxon>Bacillati</taxon>
        <taxon>Actinomycetota</taxon>
        <taxon>Actinomycetes</taxon>
        <taxon>Propionibacteriales</taxon>
        <taxon>Kribbellaceae</taxon>
        <taxon>Kribbella</taxon>
    </lineage>
</organism>
<evidence type="ECO:0000256" key="4">
    <source>
        <dbReference type="ARBA" id="ARBA00022989"/>
    </source>
</evidence>
<feature type="transmembrane region" description="Helical" evidence="6">
    <location>
        <begin position="220"/>
        <end position="238"/>
    </location>
</feature>
<evidence type="ECO:0000259" key="7">
    <source>
        <dbReference type="Pfam" id="PF00892"/>
    </source>
</evidence>
<feature type="domain" description="EamA" evidence="7">
    <location>
        <begin position="21"/>
        <end position="143"/>
    </location>
</feature>
<dbReference type="InterPro" id="IPR000620">
    <property type="entry name" value="EamA_dom"/>
</dbReference>
<accession>A0AAU7TPW6</accession>
<feature type="transmembrane region" description="Helical" evidence="6">
    <location>
        <begin position="43"/>
        <end position="61"/>
    </location>
</feature>
<evidence type="ECO:0000256" key="6">
    <source>
        <dbReference type="SAM" id="Phobius"/>
    </source>
</evidence>
<dbReference type="InterPro" id="IPR037185">
    <property type="entry name" value="EmrE-like"/>
</dbReference>
<dbReference type="PANTHER" id="PTHR32322">
    <property type="entry name" value="INNER MEMBRANE TRANSPORTER"/>
    <property type="match status" value="1"/>
</dbReference>
<name>A0AAU7TPW6_9ACTN</name>
<dbReference type="Gene3D" id="1.10.3730.20">
    <property type="match status" value="1"/>
</dbReference>
<protein>
    <submittedName>
        <fullName evidence="8">DMT family transporter</fullName>
    </submittedName>
</protein>
<evidence type="ECO:0000256" key="5">
    <source>
        <dbReference type="ARBA" id="ARBA00023136"/>
    </source>
</evidence>
<dbReference type="AlphaFoldDB" id="A0AAU7TPW6"/>
<dbReference type="RefSeq" id="WP_350281532.1">
    <property type="nucleotide sequence ID" value="NZ_CP158165.1"/>
</dbReference>
<reference evidence="8" key="1">
    <citation type="submission" date="2024-06" db="EMBL/GenBank/DDBJ databases">
        <title>Kribbella sp. strain HUAS MG21 genome sequences.</title>
        <authorList>
            <person name="Mo P."/>
        </authorList>
    </citation>
    <scope>NUCLEOTIDE SEQUENCE</scope>
    <source>
        <strain evidence="8">HUAS MG21</strain>
    </source>
</reference>
<dbReference type="InterPro" id="IPR050638">
    <property type="entry name" value="AA-Vitamin_Transporters"/>
</dbReference>
<evidence type="ECO:0000256" key="2">
    <source>
        <dbReference type="ARBA" id="ARBA00007362"/>
    </source>
</evidence>
<feature type="transmembrane region" description="Helical" evidence="6">
    <location>
        <begin position="129"/>
        <end position="147"/>
    </location>
</feature>
<dbReference type="GO" id="GO:0016020">
    <property type="term" value="C:membrane"/>
    <property type="evidence" value="ECO:0007669"/>
    <property type="project" value="UniProtKB-SubCell"/>
</dbReference>